<keyword evidence="3" id="KW-0067">ATP-binding</keyword>
<keyword evidence="1" id="KW-0677">Repeat</keyword>
<dbReference type="PROSITE" id="PS50893">
    <property type="entry name" value="ABC_TRANSPORTER_2"/>
    <property type="match status" value="2"/>
</dbReference>
<dbReference type="Pfam" id="PF00005">
    <property type="entry name" value="ABC_tran"/>
    <property type="match status" value="3"/>
</dbReference>
<evidence type="ECO:0000256" key="2">
    <source>
        <dbReference type="ARBA" id="ARBA00022741"/>
    </source>
</evidence>
<dbReference type="EMBL" id="JAPEVB010000004">
    <property type="protein sequence ID" value="KAJ4389997.1"/>
    <property type="molecule type" value="Genomic_DNA"/>
</dbReference>
<dbReference type="GO" id="GO:0016887">
    <property type="term" value="F:ATP hydrolysis activity"/>
    <property type="evidence" value="ECO:0007669"/>
    <property type="project" value="InterPro"/>
</dbReference>
<dbReference type="InterPro" id="IPR003593">
    <property type="entry name" value="AAA+_ATPase"/>
</dbReference>
<protein>
    <recommendedName>
        <fullName evidence="4">ABC transporter domain-containing protein</fullName>
    </recommendedName>
</protein>
<dbReference type="InterPro" id="IPR003439">
    <property type="entry name" value="ABC_transporter-like_ATP-bd"/>
</dbReference>
<proteinExistence type="predicted"/>
<dbReference type="Gene3D" id="3.40.50.300">
    <property type="entry name" value="P-loop containing nucleotide triphosphate hydrolases"/>
    <property type="match status" value="3"/>
</dbReference>
<dbReference type="PANTHER" id="PTHR19211:SF135">
    <property type="entry name" value="ATPASE, PUTATIVE (AFU_ORTHOLOGUE AFUA_1G16440)-RELATED"/>
    <property type="match status" value="1"/>
</dbReference>
<evidence type="ECO:0000256" key="1">
    <source>
        <dbReference type="ARBA" id="ARBA00022737"/>
    </source>
</evidence>
<dbReference type="GO" id="GO:0005524">
    <property type="term" value="F:ATP binding"/>
    <property type="evidence" value="ECO:0007669"/>
    <property type="project" value="UniProtKB-KW"/>
</dbReference>
<dbReference type="OrthoDB" id="2110130at2759"/>
<dbReference type="PANTHER" id="PTHR19211">
    <property type="entry name" value="ATP-BINDING TRANSPORT PROTEIN-RELATED"/>
    <property type="match status" value="1"/>
</dbReference>
<dbReference type="CDD" id="cd03221">
    <property type="entry name" value="ABCF_EF-3"/>
    <property type="match status" value="1"/>
</dbReference>
<evidence type="ECO:0000259" key="4">
    <source>
        <dbReference type="PROSITE" id="PS50893"/>
    </source>
</evidence>
<reference evidence="5" key="1">
    <citation type="submission" date="2022-10" db="EMBL/GenBank/DDBJ databases">
        <title>Tapping the CABI collections for fungal endophytes: first genome assemblies for Collariella, Neodidymelliopsis, Ascochyta clinopodiicola, Didymella pomorum, Didymosphaeria variabile, Neocosmospora piperis and Neocucurbitaria cava.</title>
        <authorList>
            <person name="Hill R."/>
        </authorList>
    </citation>
    <scope>NUCLEOTIDE SEQUENCE</scope>
    <source>
        <strain evidence="5">IMI 355082</strain>
    </source>
</reference>
<dbReference type="InterPro" id="IPR027417">
    <property type="entry name" value="P-loop_NTPase"/>
</dbReference>
<keyword evidence="2" id="KW-0547">Nucleotide-binding</keyword>
<comment type="caution">
    <text evidence="5">The sequence shown here is derived from an EMBL/GenBank/DDBJ whole genome shotgun (WGS) entry which is preliminary data.</text>
</comment>
<keyword evidence="6" id="KW-1185">Reference proteome</keyword>
<dbReference type="SUPFAM" id="SSF52540">
    <property type="entry name" value="P-loop containing nucleoside triphosphate hydrolases"/>
    <property type="match status" value="2"/>
</dbReference>
<evidence type="ECO:0000256" key="3">
    <source>
        <dbReference type="ARBA" id="ARBA00022840"/>
    </source>
</evidence>
<dbReference type="InterPro" id="IPR050611">
    <property type="entry name" value="ABCF"/>
</dbReference>
<evidence type="ECO:0000313" key="5">
    <source>
        <dbReference type="EMBL" id="KAJ4389997.1"/>
    </source>
</evidence>
<feature type="domain" description="ABC transporter" evidence="4">
    <location>
        <begin position="33"/>
        <end position="407"/>
    </location>
</feature>
<dbReference type="AlphaFoldDB" id="A0A9W8YQ43"/>
<organism evidence="5 6">
    <name type="scientific">Gnomoniopsis smithogilvyi</name>
    <dbReference type="NCBI Taxonomy" id="1191159"/>
    <lineage>
        <taxon>Eukaryota</taxon>
        <taxon>Fungi</taxon>
        <taxon>Dikarya</taxon>
        <taxon>Ascomycota</taxon>
        <taxon>Pezizomycotina</taxon>
        <taxon>Sordariomycetes</taxon>
        <taxon>Sordariomycetidae</taxon>
        <taxon>Diaporthales</taxon>
        <taxon>Gnomoniaceae</taxon>
        <taxon>Gnomoniopsis</taxon>
    </lineage>
</organism>
<name>A0A9W8YQ43_9PEZI</name>
<feature type="domain" description="ABC transporter" evidence="4">
    <location>
        <begin position="507"/>
        <end position="740"/>
    </location>
</feature>
<dbReference type="Proteomes" id="UP001140453">
    <property type="component" value="Unassembled WGS sequence"/>
</dbReference>
<sequence>MASMSAESVGTILVSCKQTRFHIERPNYRELDIEGLNITVISGSVPSKSAGGKGKVKATRLSEGTEVLSNAKLRLKAGQRYALVGKNGSGKSTLLKAIAEKLIPGIPEATRIAILQQTDAGDADANAGPSHDGGPVVLGRTVLEEVIDRATSKDQLEREISILNEGINRSDGIEAVQALRRIRYDRMQKRLFVLDKMARLRSGARGMAARKELLAFEKELAELKTLWVSSTAISSMWLTANRQQQQDVDTLSTTVEAAVQEATDMLADLQLQLEPSKLSDIEARAKKILTGLGFSETYMSKPVSELSGGWGMRTALAGVLLQDTDILILDEPTNFLDLLGIIWLQRYLQSLEDSPDPPTLILVSHDRDFSSLCTDLLIIKEKDLTYFHGDLAMYESSTSEKRQYLTKMKDAKDKQKAHIQATIARNMKEGKKKEDDNRIRQAKQRQKKLDDRWGLEVSDKGTRFKLNRDLPGYHFSSRAEIGVPLEDRVPSILLPEPPDLRFPGPLISLEDVTFRYPAKYGASKKPSTALPAVLQDVTLSLSMGDRVGILGLNGAGKSTLIKLLVDEEKPTKGILTTHPRLKLGYYSQAAVRSLQLLGLSEPGLTALALLMREVQGELDEGEVRGLLGSLGLPGRFASDVPICKLSGGQVVRCELARILWRCPHCLVLDEVTTHLDYETVTAIRESLRGWEGAVVLVSHDRWFMRGVIEGMVDNLGSDDESEDEDEAPRRRTVYRIKGGALAKLENGVQDFEDLMEKRAKKLLAS</sequence>
<accession>A0A9W8YQ43</accession>
<evidence type="ECO:0000313" key="6">
    <source>
        <dbReference type="Proteomes" id="UP001140453"/>
    </source>
</evidence>
<dbReference type="SMART" id="SM00382">
    <property type="entry name" value="AAA"/>
    <property type="match status" value="2"/>
</dbReference>
<gene>
    <name evidence="5" type="ORF">N0V93_007470</name>
</gene>